<dbReference type="Gene3D" id="2.60.120.200">
    <property type="match status" value="1"/>
</dbReference>
<evidence type="ECO:0000313" key="1">
    <source>
        <dbReference type="EMBL" id="MCZ4244865.1"/>
    </source>
</evidence>
<dbReference type="SUPFAM" id="SSF53649">
    <property type="entry name" value="Alkaline phosphatase-like"/>
    <property type="match status" value="1"/>
</dbReference>
<comment type="caution">
    <text evidence="1">The sequence shown here is derived from an EMBL/GenBank/DDBJ whole genome shotgun (WGS) entry which is preliminary data.</text>
</comment>
<dbReference type="Pfam" id="PF01663">
    <property type="entry name" value="Phosphodiest"/>
    <property type="match status" value="1"/>
</dbReference>
<sequence>MNNISKNIKVLSFAILCVGLTIVGCKKYDNPPPVFEELDNSDRVIQRKVLVISIDGVTGSELNTIAPPIITDLAKTGKYTYNVLRGAVTTDASSWVSMLTGTSYSKHQIKDDVTFRRPPADDEHGAVVYYRNVLDYVMQYKSIKTAFVTPWSQLRGYMKQADYAPNVSTDIAVKDSTINLLNTSNSLGAVIVNFKDVQTAGLAGSFTASNAGYKAAILKSDEYVGNILTALKARKNYAAEDWLVIVTTNHGGSEADSKPGFIVLSNKNFKGQEVKKSGFNTVLFNNTSINASVPNDNGLYDSGSSKDFTVQMQVKFNSLTSYPGFLSKGSNLDLSKMTGWLFMETGSNWAAVLGGTGNGGTGKTQINGGAIGDLQWHTLTMTVKTVNATTRTVSTYTDGNLNATANISNTKSLATTEKLTLGYKNVDNGGGALNFHGADLIYFNTALDAATIKANIALKDITKHPNYANVTGYWPINEGGEGLATNAAPGGYDMFLNGGFTWKGLGIDVPASVTPDANATGKSIIVTPATITAAAMYWLKIPILPEFGIDGNPVLNQFEVEFLK</sequence>
<dbReference type="PROSITE" id="PS51257">
    <property type="entry name" value="PROKAR_LIPOPROTEIN"/>
    <property type="match status" value="1"/>
</dbReference>
<dbReference type="InterPro" id="IPR002591">
    <property type="entry name" value="Phosphodiest/P_Trfase"/>
</dbReference>
<dbReference type="InterPro" id="IPR013320">
    <property type="entry name" value="ConA-like_dom_sf"/>
</dbReference>
<dbReference type="EMBL" id="JAPWGM010000004">
    <property type="protein sequence ID" value="MCZ4244865.1"/>
    <property type="molecule type" value="Genomic_DNA"/>
</dbReference>
<dbReference type="Proteomes" id="UP001144347">
    <property type="component" value="Unassembled WGS sequence"/>
</dbReference>
<gene>
    <name evidence="1" type="ORF">O0955_12705</name>
</gene>
<name>A0ABT4LAC8_9SPHI</name>
<dbReference type="SUPFAM" id="SSF49899">
    <property type="entry name" value="Concanavalin A-like lectins/glucanases"/>
    <property type="match status" value="1"/>
</dbReference>
<proteinExistence type="predicted"/>
<reference evidence="1" key="1">
    <citation type="submission" date="2022-12" db="EMBL/GenBank/DDBJ databases">
        <title>Genome sequence of HCMS5-2.</title>
        <authorList>
            <person name="Woo H."/>
        </authorList>
    </citation>
    <scope>NUCLEOTIDE SEQUENCE</scope>
    <source>
        <strain evidence="1">HCMS5-2</strain>
    </source>
</reference>
<protein>
    <submittedName>
        <fullName evidence="1">Alkaline phosphatase family protein</fullName>
    </submittedName>
</protein>
<keyword evidence="2" id="KW-1185">Reference proteome</keyword>
<dbReference type="Gene3D" id="3.40.720.10">
    <property type="entry name" value="Alkaline Phosphatase, subunit A"/>
    <property type="match status" value="1"/>
</dbReference>
<dbReference type="Pfam" id="PF13385">
    <property type="entry name" value="Laminin_G_3"/>
    <property type="match status" value="1"/>
</dbReference>
<dbReference type="RefSeq" id="WP_269427919.1">
    <property type="nucleotide sequence ID" value="NZ_JAPWGM010000004.1"/>
</dbReference>
<dbReference type="InterPro" id="IPR017850">
    <property type="entry name" value="Alkaline_phosphatase_core_sf"/>
</dbReference>
<evidence type="ECO:0000313" key="2">
    <source>
        <dbReference type="Proteomes" id="UP001144347"/>
    </source>
</evidence>
<organism evidence="1 2">
    <name type="scientific">Pedobacter punctiformis</name>
    <dbReference type="NCBI Taxonomy" id="3004097"/>
    <lineage>
        <taxon>Bacteria</taxon>
        <taxon>Pseudomonadati</taxon>
        <taxon>Bacteroidota</taxon>
        <taxon>Sphingobacteriia</taxon>
        <taxon>Sphingobacteriales</taxon>
        <taxon>Sphingobacteriaceae</taxon>
        <taxon>Pedobacter</taxon>
    </lineage>
</organism>
<accession>A0ABT4LAC8</accession>